<dbReference type="PANTHER" id="PTHR12815:SF18">
    <property type="entry name" value="SORTING AND ASSEMBLY MACHINERY COMPONENT 50 HOMOLOG"/>
    <property type="match status" value="1"/>
</dbReference>
<keyword evidence="2" id="KW-0812">Transmembrane</keyword>
<feature type="coiled-coil region" evidence="3">
    <location>
        <begin position="140"/>
        <end position="167"/>
    </location>
</feature>
<organism evidence="5 6">
    <name type="scientific">Flavobacterium erciyesense</name>
    <dbReference type="NCBI Taxonomy" id="2825842"/>
    <lineage>
        <taxon>Bacteria</taxon>
        <taxon>Pseudomonadati</taxon>
        <taxon>Bacteroidota</taxon>
        <taxon>Flavobacteriia</taxon>
        <taxon>Flavobacteriales</taxon>
        <taxon>Flavobacteriaceae</taxon>
        <taxon>Flavobacterium</taxon>
    </lineage>
</organism>
<dbReference type="RefSeq" id="WP_210791227.1">
    <property type="nucleotide sequence ID" value="NZ_JAGPXB010000014.1"/>
</dbReference>
<feature type="signal peptide" evidence="4">
    <location>
        <begin position="1"/>
        <end position="19"/>
    </location>
</feature>
<evidence type="ECO:0000313" key="5">
    <source>
        <dbReference type="EMBL" id="MBQ0909576.1"/>
    </source>
</evidence>
<keyword evidence="3" id="KW-0175">Coiled coil</keyword>
<evidence type="ECO:0000256" key="3">
    <source>
        <dbReference type="SAM" id="Coils"/>
    </source>
</evidence>
<dbReference type="EMBL" id="JAGPXB010000014">
    <property type="protein sequence ID" value="MBQ0909576.1"/>
    <property type="molecule type" value="Genomic_DNA"/>
</dbReference>
<name>A0ABS5D6B5_9FLAO</name>
<feature type="chain" id="PRO_5045324083" description="Outer membrane protein assembly factor BamA" evidence="4">
    <location>
        <begin position="20"/>
        <end position="561"/>
    </location>
</feature>
<evidence type="ECO:0000256" key="1">
    <source>
        <dbReference type="ARBA" id="ARBA00022452"/>
    </source>
</evidence>
<accession>A0ABS5D6B5</accession>
<keyword evidence="6" id="KW-1185">Reference proteome</keyword>
<keyword evidence="1" id="KW-0472">Membrane</keyword>
<keyword evidence="1" id="KW-1134">Transmembrane beta strand</keyword>
<evidence type="ECO:0000313" key="6">
    <source>
        <dbReference type="Proteomes" id="UP000679008"/>
    </source>
</evidence>
<sequence length="561" mass="63828">MKNNLVLLLFLLCTITMSAQSFYLQFKTATTENQTLPDTLLSLKKHINLQSIEKTVTTINQRLIKKGFLDSNVQTAVKINDSVYSSTIYFGERIKSVVINAPNNFEIPPFSKTKKTHTIEYEDLDQFLSNILSIYEQQGNALANIRLKNIERQKNLLQAELEIYKSSSRKLTNIIVEQANNLQLPKSLLTQIKKKYLTKTYNKETLSNIYNQFETLGFAKNSKYPEVLLTTDSTAVYVYLEKQNANTFDGFIGFRNNDAQKIQFNGYANIELQNILKRGEKIHIDWKSDGQDQKTFDASLELPFIFNSPIGLKAELNLFRQDSTFQNTKTMIAATYDLKSRQKITLGYQTTTSSDIQNINSAIINDYSNSFLTIGYNYKVATNKQNNTNPNHLSVNFGLGKRDLTNTANPETQKQLSASINWNYTITLTQKNNIILQSNSYLLKSKNILQNELYRFGGFNSLRGFNENSLQASIATVLQTEFRTNLNNQLYFHTILDYSLAKDESNSLPNTNTTSRLGIGFGIGLQTKNGVLKLALANGVTLEDKFNFQNSIIHLSYNVKF</sequence>
<evidence type="ECO:0000256" key="2">
    <source>
        <dbReference type="ARBA" id="ARBA00022692"/>
    </source>
</evidence>
<gene>
    <name evidence="5" type="ORF">KBJ98_12750</name>
</gene>
<dbReference type="Proteomes" id="UP000679008">
    <property type="component" value="Unassembled WGS sequence"/>
</dbReference>
<protein>
    <recommendedName>
        <fullName evidence="7">Outer membrane protein assembly factor BamA</fullName>
    </recommendedName>
</protein>
<proteinExistence type="predicted"/>
<comment type="caution">
    <text evidence="5">The sequence shown here is derived from an EMBL/GenBank/DDBJ whole genome shotgun (WGS) entry which is preliminary data.</text>
</comment>
<evidence type="ECO:0000256" key="4">
    <source>
        <dbReference type="SAM" id="SignalP"/>
    </source>
</evidence>
<dbReference type="InterPro" id="IPR039910">
    <property type="entry name" value="D15-like"/>
</dbReference>
<dbReference type="Gene3D" id="2.40.160.50">
    <property type="entry name" value="membrane protein fhac: a member of the omp85/tpsb transporter family"/>
    <property type="match status" value="1"/>
</dbReference>
<keyword evidence="4" id="KW-0732">Signal</keyword>
<evidence type="ECO:0008006" key="7">
    <source>
        <dbReference type="Google" id="ProtNLM"/>
    </source>
</evidence>
<reference evidence="5 6" key="1">
    <citation type="submission" date="2021-04" db="EMBL/GenBank/DDBJ databases">
        <title>Description of novel Flavobacterium sp. F-328.</title>
        <authorList>
            <person name="Saticioglu I.B."/>
        </authorList>
    </citation>
    <scope>NUCLEOTIDE SEQUENCE [LARGE SCALE GENOMIC DNA]</scope>
    <source>
        <strain evidence="5 6">F-328</strain>
    </source>
</reference>
<dbReference type="PANTHER" id="PTHR12815">
    <property type="entry name" value="SORTING AND ASSEMBLY MACHINERY SAMM50 PROTEIN FAMILY MEMBER"/>
    <property type="match status" value="1"/>
</dbReference>